<dbReference type="RefSeq" id="WP_091266749.1">
    <property type="nucleotide sequence ID" value="NZ_FNFK01000020.1"/>
</dbReference>
<dbReference type="GO" id="GO:0046677">
    <property type="term" value="P:response to antibiotic"/>
    <property type="evidence" value="ECO:0007669"/>
    <property type="project" value="UniProtKB-KW"/>
</dbReference>
<dbReference type="AlphaFoldDB" id="A0A1G9AJF3"/>
<dbReference type="InterPro" id="IPR000182">
    <property type="entry name" value="GNAT_dom"/>
</dbReference>
<evidence type="ECO:0000256" key="3">
    <source>
        <dbReference type="ARBA" id="ARBA00017677"/>
    </source>
</evidence>
<proteinExistence type="predicted"/>
<evidence type="ECO:0000256" key="2">
    <source>
        <dbReference type="ARBA" id="ARBA00012888"/>
    </source>
</evidence>
<dbReference type="PIRSF" id="PIRSF000452">
    <property type="entry name" value="6-N-acetyltransf"/>
    <property type="match status" value="1"/>
</dbReference>
<keyword evidence="6" id="KW-0012">Acyltransferase</keyword>
<dbReference type="PROSITE" id="PS51186">
    <property type="entry name" value="GNAT"/>
    <property type="match status" value="1"/>
</dbReference>
<gene>
    <name evidence="10" type="ORF">SAMN04488098_102028</name>
</gene>
<evidence type="ECO:0000256" key="5">
    <source>
        <dbReference type="ARBA" id="ARBA00023251"/>
    </source>
</evidence>
<dbReference type="Gene3D" id="3.40.630.30">
    <property type="match status" value="1"/>
</dbReference>
<dbReference type="InterPro" id="IPR024170">
    <property type="entry name" value="Aminoglycoside_N6-AcTrfrase"/>
</dbReference>
<dbReference type="EC" id="2.3.1.82" evidence="2"/>
<dbReference type="Pfam" id="PF00583">
    <property type="entry name" value="Acetyltransf_1"/>
    <property type="match status" value="1"/>
</dbReference>
<name>A0A1G9AJF3_9LACT</name>
<keyword evidence="11" id="KW-1185">Reference proteome</keyword>
<evidence type="ECO:0000256" key="4">
    <source>
        <dbReference type="ARBA" id="ARBA00022679"/>
    </source>
</evidence>
<dbReference type="SUPFAM" id="SSF55729">
    <property type="entry name" value="Acyl-CoA N-acyltransferases (Nat)"/>
    <property type="match status" value="1"/>
</dbReference>
<dbReference type="GO" id="GO:0047663">
    <property type="term" value="F:aminoglycoside 6'-N-acetyltransferase activity"/>
    <property type="evidence" value="ECO:0007669"/>
    <property type="project" value="UniProtKB-EC"/>
</dbReference>
<comment type="subunit">
    <text evidence="1">Homodimer.</text>
</comment>
<feature type="domain" description="N-acetyltransferase" evidence="9">
    <location>
        <begin position="2"/>
        <end position="146"/>
    </location>
</feature>
<evidence type="ECO:0000256" key="1">
    <source>
        <dbReference type="ARBA" id="ARBA00011738"/>
    </source>
</evidence>
<comment type="catalytic activity">
    <reaction evidence="8">
        <text>kanamycin B + acetyl-CoA = N(6')-acetylkanamycin B + CoA + H(+)</text>
        <dbReference type="Rhea" id="RHEA:16449"/>
        <dbReference type="ChEBI" id="CHEBI:15378"/>
        <dbReference type="ChEBI" id="CHEBI:57287"/>
        <dbReference type="ChEBI" id="CHEBI:57288"/>
        <dbReference type="ChEBI" id="CHEBI:58390"/>
        <dbReference type="ChEBI" id="CHEBI:58549"/>
        <dbReference type="EC" id="2.3.1.82"/>
    </reaction>
</comment>
<sequence length="146" mass="17030">MHKIVKARDIHIENITQLALLLWPSEDYDELQREMTRYQEDSTAELFVCETDDQVVGFAHVQLRFDYVEGTRTTPVGYLEGIYVKETYRKRGIARKLVEVCEDWSRFMNATEFASDVALHNTTSAAFHEKIGFKEANRIICYTKTI</sequence>
<dbReference type="STRING" id="426701.SAMN04488098_102028"/>
<protein>
    <recommendedName>
        <fullName evidence="3">Aminoglycoside N(6')-acetyltransferase type 1</fullName>
        <ecNumber evidence="2">2.3.1.82</ecNumber>
    </recommendedName>
    <alternativeName>
        <fullName evidence="7">Aminoglycoside resistance protein</fullName>
    </alternativeName>
</protein>
<keyword evidence="5" id="KW-0046">Antibiotic resistance</keyword>
<dbReference type="PANTHER" id="PTHR43072">
    <property type="entry name" value="N-ACETYLTRANSFERASE"/>
    <property type="match status" value="1"/>
</dbReference>
<dbReference type="OrthoDB" id="118633at2"/>
<dbReference type="CDD" id="cd04301">
    <property type="entry name" value="NAT_SF"/>
    <property type="match status" value="1"/>
</dbReference>
<organism evidence="10 11">
    <name type="scientific">Alkalibacterium thalassium</name>
    <dbReference type="NCBI Taxonomy" id="426701"/>
    <lineage>
        <taxon>Bacteria</taxon>
        <taxon>Bacillati</taxon>
        <taxon>Bacillota</taxon>
        <taxon>Bacilli</taxon>
        <taxon>Lactobacillales</taxon>
        <taxon>Carnobacteriaceae</taxon>
        <taxon>Alkalibacterium</taxon>
    </lineage>
</organism>
<accession>A0A1G9AJF3</accession>
<evidence type="ECO:0000259" key="9">
    <source>
        <dbReference type="PROSITE" id="PS51186"/>
    </source>
</evidence>
<dbReference type="NCBIfam" id="NF043067">
    <property type="entry name" value="AAC_6p_group_E"/>
    <property type="match status" value="1"/>
</dbReference>
<dbReference type="InterPro" id="IPR016181">
    <property type="entry name" value="Acyl_CoA_acyltransferase"/>
</dbReference>
<evidence type="ECO:0000256" key="8">
    <source>
        <dbReference type="ARBA" id="ARBA00048923"/>
    </source>
</evidence>
<evidence type="ECO:0000256" key="7">
    <source>
        <dbReference type="ARBA" id="ARBA00029660"/>
    </source>
</evidence>
<dbReference type="Proteomes" id="UP000199433">
    <property type="component" value="Unassembled WGS sequence"/>
</dbReference>
<dbReference type="PANTHER" id="PTHR43072:SF60">
    <property type="entry name" value="L-2,4-DIAMINOBUTYRIC ACID ACETYLTRANSFERASE"/>
    <property type="match status" value="1"/>
</dbReference>
<keyword evidence="4 10" id="KW-0808">Transferase</keyword>
<reference evidence="11" key="1">
    <citation type="submission" date="2016-10" db="EMBL/GenBank/DDBJ databases">
        <authorList>
            <person name="Varghese N."/>
            <person name="Submissions S."/>
        </authorList>
    </citation>
    <scope>NUCLEOTIDE SEQUENCE [LARGE SCALE GENOMIC DNA]</scope>
    <source>
        <strain evidence="11">DSM 19181</strain>
    </source>
</reference>
<dbReference type="EMBL" id="FNFK01000020">
    <property type="protein sequence ID" value="SDK27411.1"/>
    <property type="molecule type" value="Genomic_DNA"/>
</dbReference>
<evidence type="ECO:0000313" key="11">
    <source>
        <dbReference type="Proteomes" id="UP000199433"/>
    </source>
</evidence>
<evidence type="ECO:0000313" key="10">
    <source>
        <dbReference type="EMBL" id="SDK27411.1"/>
    </source>
</evidence>
<evidence type="ECO:0000256" key="6">
    <source>
        <dbReference type="ARBA" id="ARBA00023315"/>
    </source>
</evidence>